<dbReference type="SUPFAM" id="SSF52540">
    <property type="entry name" value="P-loop containing nucleoside triphosphate hydrolases"/>
    <property type="match status" value="1"/>
</dbReference>
<evidence type="ECO:0000313" key="11">
    <source>
        <dbReference type="Proteomes" id="UP000252100"/>
    </source>
</evidence>
<gene>
    <name evidence="10" type="ORF">DT065_07525</name>
</gene>
<organism evidence="10 11">
    <name type="scientific">Salicibibacter kimchii</name>
    <dbReference type="NCBI Taxonomy" id="2099786"/>
    <lineage>
        <taxon>Bacteria</taxon>
        <taxon>Bacillati</taxon>
        <taxon>Bacillota</taxon>
        <taxon>Bacilli</taxon>
        <taxon>Bacillales</taxon>
        <taxon>Bacillaceae</taxon>
        <taxon>Salicibibacter</taxon>
    </lineage>
</organism>
<dbReference type="InterPro" id="IPR027417">
    <property type="entry name" value="P-loop_NTPase"/>
</dbReference>
<dbReference type="InterPro" id="IPR050093">
    <property type="entry name" value="ABC_SmlMolc_Importer"/>
</dbReference>
<dbReference type="SMART" id="SM00382">
    <property type="entry name" value="AAA"/>
    <property type="match status" value="1"/>
</dbReference>
<keyword evidence="1" id="KW-0813">Transport</keyword>
<dbReference type="AlphaFoldDB" id="A0A345BY61"/>
<evidence type="ECO:0000256" key="5">
    <source>
        <dbReference type="ARBA" id="ARBA00063934"/>
    </source>
</evidence>
<feature type="compositionally biased region" description="Basic and acidic residues" evidence="8">
    <location>
        <begin position="351"/>
        <end position="362"/>
    </location>
</feature>
<dbReference type="GO" id="GO:0043190">
    <property type="term" value="C:ATP-binding cassette (ABC) transporter complex"/>
    <property type="evidence" value="ECO:0007669"/>
    <property type="project" value="InterPro"/>
</dbReference>
<dbReference type="InterPro" id="IPR003439">
    <property type="entry name" value="ABC_transporter-like_ATP-bd"/>
</dbReference>
<keyword evidence="11" id="KW-1185">Reference proteome</keyword>
<dbReference type="Proteomes" id="UP000252100">
    <property type="component" value="Chromosome"/>
</dbReference>
<dbReference type="GO" id="GO:0016887">
    <property type="term" value="F:ATP hydrolysis activity"/>
    <property type="evidence" value="ECO:0007669"/>
    <property type="project" value="InterPro"/>
</dbReference>
<keyword evidence="2" id="KW-0547">Nucleotide-binding</keyword>
<keyword evidence="3 10" id="KW-0067">ATP-binding</keyword>
<dbReference type="SUPFAM" id="SSF50331">
    <property type="entry name" value="MOP-like"/>
    <property type="match status" value="1"/>
</dbReference>
<dbReference type="RefSeq" id="WP_114372184.1">
    <property type="nucleotide sequence ID" value="NZ_CP031092.1"/>
</dbReference>
<evidence type="ECO:0000256" key="4">
    <source>
        <dbReference type="ARBA" id="ARBA00052482"/>
    </source>
</evidence>
<protein>
    <recommendedName>
        <fullName evidence="7">Carnitine transport ATP-binding protein OpuCA</fullName>
        <ecNumber evidence="6">7.6.2.9</ecNumber>
    </recommendedName>
</protein>
<comment type="subunit">
    <text evidence="5">The complex is composed of two ATP-binding proteins (OpuCA), two transmembrane proteins (OpuCB and OpuCD) and a solute-binding protein (OpuCC).</text>
</comment>
<dbReference type="FunFam" id="3.40.50.300:FF:000425">
    <property type="entry name" value="Probable ABC transporter, ATP-binding subunit"/>
    <property type="match status" value="1"/>
</dbReference>
<accession>A0A345BY61</accession>
<evidence type="ECO:0000256" key="7">
    <source>
        <dbReference type="ARBA" id="ARBA00070305"/>
    </source>
</evidence>
<evidence type="ECO:0000313" key="10">
    <source>
        <dbReference type="EMBL" id="AXF55892.1"/>
    </source>
</evidence>
<dbReference type="GO" id="GO:0015418">
    <property type="term" value="F:ABC-type quaternary ammonium compound transporting activity"/>
    <property type="evidence" value="ECO:0007669"/>
    <property type="project" value="UniProtKB-EC"/>
</dbReference>
<dbReference type="Pfam" id="PF08402">
    <property type="entry name" value="TOBE_2"/>
    <property type="match status" value="1"/>
</dbReference>
<evidence type="ECO:0000256" key="6">
    <source>
        <dbReference type="ARBA" id="ARBA00066388"/>
    </source>
</evidence>
<feature type="region of interest" description="Disordered" evidence="8">
    <location>
        <begin position="343"/>
        <end position="368"/>
    </location>
</feature>
<evidence type="ECO:0000256" key="1">
    <source>
        <dbReference type="ARBA" id="ARBA00022448"/>
    </source>
</evidence>
<dbReference type="InterPro" id="IPR013611">
    <property type="entry name" value="Transp-assoc_OB_typ2"/>
</dbReference>
<dbReference type="EC" id="7.6.2.9" evidence="6"/>
<feature type="domain" description="ABC transporter" evidence="9">
    <location>
        <begin position="3"/>
        <end position="241"/>
    </location>
</feature>
<dbReference type="PROSITE" id="PS50893">
    <property type="entry name" value="ABC_TRANSPORTER_2"/>
    <property type="match status" value="1"/>
</dbReference>
<dbReference type="PANTHER" id="PTHR42781">
    <property type="entry name" value="SPERMIDINE/PUTRESCINE IMPORT ATP-BINDING PROTEIN POTA"/>
    <property type="match status" value="1"/>
</dbReference>
<dbReference type="Gene3D" id="3.40.50.300">
    <property type="entry name" value="P-loop containing nucleotide triphosphate hydrolases"/>
    <property type="match status" value="1"/>
</dbReference>
<name>A0A345BY61_9BACI</name>
<evidence type="ECO:0000256" key="3">
    <source>
        <dbReference type="ARBA" id="ARBA00022840"/>
    </source>
</evidence>
<dbReference type="OrthoDB" id="9790614at2"/>
<proteinExistence type="predicted"/>
<comment type="catalytic activity">
    <reaction evidence="4">
        <text>a quaternary ammonium(out) + ATP + H2O = a quaternary ammonium(in) + ADP + phosphate + H(+)</text>
        <dbReference type="Rhea" id="RHEA:11036"/>
        <dbReference type="ChEBI" id="CHEBI:15377"/>
        <dbReference type="ChEBI" id="CHEBI:15378"/>
        <dbReference type="ChEBI" id="CHEBI:30616"/>
        <dbReference type="ChEBI" id="CHEBI:35267"/>
        <dbReference type="ChEBI" id="CHEBI:43474"/>
        <dbReference type="ChEBI" id="CHEBI:456216"/>
        <dbReference type="EC" id="7.6.2.9"/>
    </reaction>
</comment>
<evidence type="ECO:0000256" key="2">
    <source>
        <dbReference type="ARBA" id="ARBA00022741"/>
    </source>
</evidence>
<dbReference type="GO" id="GO:0005524">
    <property type="term" value="F:ATP binding"/>
    <property type="evidence" value="ECO:0007669"/>
    <property type="project" value="UniProtKB-KW"/>
</dbReference>
<dbReference type="PROSITE" id="PS00211">
    <property type="entry name" value="ABC_TRANSPORTER_1"/>
    <property type="match status" value="1"/>
</dbReference>
<dbReference type="InterPro" id="IPR003593">
    <property type="entry name" value="AAA+_ATPase"/>
</dbReference>
<dbReference type="Pfam" id="PF00005">
    <property type="entry name" value="ABC_tran"/>
    <property type="match status" value="1"/>
</dbReference>
<evidence type="ECO:0000259" key="9">
    <source>
        <dbReference type="PROSITE" id="PS50893"/>
    </source>
</evidence>
<evidence type="ECO:0000256" key="8">
    <source>
        <dbReference type="SAM" id="MobiDB-lite"/>
    </source>
</evidence>
<sequence length="368" mass="41301">MTTEVTGLKKRFGDVEALHSISFSLEKGEFIAILGPSGCGKTTLLRLLAGFEQPTDGEIFIEGTTVGSRNRNISPEKRNIGMVFQSLALWPHMNIYKQVEFPLRHHPYTPRELKADKQARVEEMLQLVDLHHLRDRMPNQLSGGQKQRVALARALVHQPSILLMDEPLSSLDAELREEMRREIQILHRKTKSSILYVTHDQEEALSMADRIIIMKDGQVEQTGTPEDIYLHPQTRFVATFVSKAALISGHWEGDLFHPDSVPEVWEGSSVAGEFKKDGLYPVRPDEWIIQDTGDNGLPATISNVLYQGREIQYSVTSDTGQTVNVVTPMSERYTIGDTVAIQKKRSGQTDGSREGIEPDALREAQGSF</sequence>
<dbReference type="KEGG" id="rue:DT065_07525"/>
<dbReference type="InterPro" id="IPR017871">
    <property type="entry name" value="ABC_transporter-like_CS"/>
</dbReference>
<reference evidence="10 11" key="1">
    <citation type="journal article" date="2018" name="J. Microbiol.">
        <title>Salicibibacter kimchii gen. nov., sp. nov., a moderately halophilic and alkalitolerant bacterium in the family Bacillaceae, isolated from kimchi.</title>
        <authorList>
            <person name="Jang J.Y."/>
            <person name="Oh Y.J."/>
            <person name="Lim S.K."/>
            <person name="Park H.K."/>
            <person name="Lee C."/>
            <person name="Kim J.Y."/>
            <person name="Lee M.A."/>
            <person name="Choi H.J."/>
        </authorList>
    </citation>
    <scope>NUCLEOTIDE SEQUENCE [LARGE SCALE GENOMIC DNA]</scope>
    <source>
        <strain evidence="10 11">NKC1-1</strain>
    </source>
</reference>
<dbReference type="EMBL" id="CP031092">
    <property type="protein sequence ID" value="AXF55892.1"/>
    <property type="molecule type" value="Genomic_DNA"/>
</dbReference>
<dbReference type="InterPro" id="IPR008995">
    <property type="entry name" value="Mo/tungstate-bd_C_term_dom"/>
</dbReference>
<dbReference type="PANTHER" id="PTHR42781:SF4">
    <property type="entry name" value="SPERMIDINE_PUTRESCINE IMPORT ATP-BINDING PROTEIN POTA"/>
    <property type="match status" value="1"/>
</dbReference>